<sequence>MRILQSLHLTGSGENYSLQNYKQTLQNLSKYFATQQPNEMYELFPNDFPALDDCSSKMVSENERWKYVREGDRPEERIELLSQSFNSI</sequence>
<protein>
    <submittedName>
        <fullName evidence="3">Integrase_SAM-like_N domain-containing protein</fullName>
    </submittedName>
</protein>
<gene>
    <name evidence="1" type="ORF">TCLT_LOCUS4784</name>
</gene>
<name>A0A0N5CWR5_THECL</name>
<dbReference type="Proteomes" id="UP000276776">
    <property type="component" value="Unassembled WGS sequence"/>
</dbReference>
<evidence type="ECO:0000313" key="2">
    <source>
        <dbReference type="Proteomes" id="UP000276776"/>
    </source>
</evidence>
<evidence type="ECO:0000313" key="1">
    <source>
        <dbReference type="EMBL" id="VDN01948.1"/>
    </source>
</evidence>
<evidence type="ECO:0000313" key="3">
    <source>
        <dbReference type="WBParaSite" id="TCLT_0000479501-mRNA-1"/>
    </source>
</evidence>
<dbReference type="AlphaFoldDB" id="A0A0N5CWR5"/>
<dbReference type="EMBL" id="UYYF01004304">
    <property type="protein sequence ID" value="VDN01948.1"/>
    <property type="molecule type" value="Genomic_DNA"/>
</dbReference>
<proteinExistence type="predicted"/>
<reference evidence="1 2" key="2">
    <citation type="submission" date="2018-11" db="EMBL/GenBank/DDBJ databases">
        <authorList>
            <consortium name="Pathogen Informatics"/>
        </authorList>
    </citation>
    <scope>NUCLEOTIDE SEQUENCE [LARGE SCALE GENOMIC DNA]</scope>
</reference>
<dbReference type="WBParaSite" id="TCLT_0000479501-mRNA-1">
    <property type="protein sequence ID" value="TCLT_0000479501-mRNA-1"/>
    <property type="gene ID" value="TCLT_0000479501"/>
</dbReference>
<organism evidence="3">
    <name type="scientific">Thelazia callipaeda</name>
    <name type="common">Oriental eyeworm</name>
    <name type="synonym">Parasitic nematode</name>
    <dbReference type="NCBI Taxonomy" id="103827"/>
    <lineage>
        <taxon>Eukaryota</taxon>
        <taxon>Metazoa</taxon>
        <taxon>Ecdysozoa</taxon>
        <taxon>Nematoda</taxon>
        <taxon>Chromadorea</taxon>
        <taxon>Rhabditida</taxon>
        <taxon>Spirurina</taxon>
        <taxon>Spiruromorpha</taxon>
        <taxon>Thelazioidea</taxon>
        <taxon>Thelaziidae</taxon>
        <taxon>Thelazia</taxon>
    </lineage>
</organism>
<keyword evidence="2" id="KW-1185">Reference proteome</keyword>
<accession>A0A0N5CWR5</accession>
<reference evidence="3" key="1">
    <citation type="submission" date="2016-04" db="UniProtKB">
        <authorList>
            <consortium name="WormBaseParasite"/>
        </authorList>
    </citation>
    <scope>IDENTIFICATION</scope>
</reference>